<dbReference type="VEuPathDB" id="FungiDB:RhiirFUN_013549"/>
<evidence type="ECO:0000313" key="1">
    <source>
        <dbReference type="EMBL" id="CAB5391302.1"/>
    </source>
</evidence>
<dbReference type="OrthoDB" id="2320029at2759"/>
<comment type="caution">
    <text evidence="1">The sequence shown here is derived from an EMBL/GenBank/DDBJ whole genome shotgun (WGS) entry which is preliminary data.</text>
</comment>
<organism evidence="1 2">
    <name type="scientific">Rhizophagus irregularis</name>
    <dbReference type="NCBI Taxonomy" id="588596"/>
    <lineage>
        <taxon>Eukaryota</taxon>
        <taxon>Fungi</taxon>
        <taxon>Fungi incertae sedis</taxon>
        <taxon>Mucoromycota</taxon>
        <taxon>Glomeromycotina</taxon>
        <taxon>Glomeromycetes</taxon>
        <taxon>Glomerales</taxon>
        <taxon>Glomeraceae</taxon>
        <taxon>Rhizophagus</taxon>
    </lineage>
</organism>
<dbReference type="AlphaFoldDB" id="A0A2I1FJ10"/>
<dbReference type="Proteomes" id="UP000684084">
    <property type="component" value="Unassembled WGS sequence"/>
</dbReference>
<proteinExistence type="predicted"/>
<name>A0A2I1FJ10_9GLOM</name>
<sequence length="144" mass="16838">MHLLSKCLSIVSFGRARKKRFLKFHLKEGNLEGEEEEHLRYKCEINTISKYYTETPEIGQKLLTWNQDFKLRTGTGKEINHFWDLQDKRQNVHSEKLLFEEEAIKSPLLISLKRVYNTNFDGRCITTSDAVGTVPMNWPAYSGL</sequence>
<accession>A0A2I1FJ10</accession>
<evidence type="ECO:0000313" key="2">
    <source>
        <dbReference type="Proteomes" id="UP000684084"/>
    </source>
</evidence>
<reference evidence="1" key="1">
    <citation type="submission" date="2020-05" db="EMBL/GenBank/DDBJ databases">
        <authorList>
            <person name="Rincon C."/>
            <person name="Sanders R I."/>
            <person name="Robbins C."/>
            <person name="Chaturvedi A."/>
        </authorList>
    </citation>
    <scope>NUCLEOTIDE SEQUENCE</scope>
    <source>
        <strain evidence="1">CHB12</strain>
    </source>
</reference>
<protein>
    <submittedName>
        <fullName evidence="1">Uncharacterized protein</fullName>
    </submittedName>
</protein>
<gene>
    <name evidence="1" type="ORF">CHRIB12_LOCUS21895</name>
</gene>
<dbReference type="EMBL" id="CAGKOT010000072">
    <property type="protein sequence ID" value="CAB5391302.1"/>
    <property type="molecule type" value="Genomic_DNA"/>
</dbReference>